<evidence type="ECO:0000256" key="2">
    <source>
        <dbReference type="ARBA" id="ARBA00022490"/>
    </source>
</evidence>
<evidence type="ECO:0000256" key="4">
    <source>
        <dbReference type="SAM" id="Coils"/>
    </source>
</evidence>
<dbReference type="GO" id="GO:0005815">
    <property type="term" value="C:microtubule organizing center"/>
    <property type="evidence" value="ECO:0007669"/>
    <property type="project" value="TreeGrafter"/>
</dbReference>
<dbReference type="PANTHER" id="PTHR18947">
    <property type="entry name" value="HOOK PROTEINS"/>
    <property type="match status" value="1"/>
</dbReference>
<dbReference type="GO" id="GO:0051959">
    <property type="term" value="F:dynein light intermediate chain binding"/>
    <property type="evidence" value="ECO:0007669"/>
    <property type="project" value="TreeGrafter"/>
</dbReference>
<dbReference type="SUPFAM" id="SSF116907">
    <property type="entry name" value="Hook domain"/>
    <property type="match status" value="1"/>
</dbReference>
<dbReference type="Gene3D" id="1.10.418.10">
    <property type="entry name" value="Calponin-like domain"/>
    <property type="match status" value="1"/>
</dbReference>
<feature type="coiled-coil region" evidence="4">
    <location>
        <begin position="672"/>
        <end position="699"/>
    </location>
</feature>
<dbReference type="OrthoDB" id="49395at2759"/>
<keyword evidence="8" id="KW-1185">Reference proteome</keyword>
<feature type="domain" description="Hook C-terminal" evidence="5">
    <location>
        <begin position="196"/>
        <end position="524"/>
    </location>
</feature>
<keyword evidence="2" id="KW-0963">Cytoplasm</keyword>
<evidence type="ECO:0000256" key="3">
    <source>
        <dbReference type="ARBA" id="ARBA00023054"/>
    </source>
</evidence>
<evidence type="ECO:0000313" key="8">
    <source>
        <dbReference type="Proteomes" id="UP000738325"/>
    </source>
</evidence>
<evidence type="ECO:0000313" key="7">
    <source>
        <dbReference type="EMBL" id="KAG0326064.1"/>
    </source>
</evidence>
<accession>A0A9P6RSV9</accession>
<comment type="caution">
    <text evidence="7">The sequence shown here is derived from an EMBL/GenBank/DDBJ whole genome shotgun (WGS) entry which is preliminary data.</text>
</comment>
<keyword evidence="3 4" id="KW-0175">Coiled coil</keyword>
<dbReference type="Proteomes" id="UP000738325">
    <property type="component" value="Unassembled WGS sequence"/>
</dbReference>
<protein>
    <recommendedName>
        <fullName evidence="9">Calponin-homology (CH) domain-containing protein</fullName>
    </recommendedName>
</protein>
<proteinExistence type="predicted"/>
<evidence type="ECO:0000256" key="1">
    <source>
        <dbReference type="ARBA" id="ARBA00004496"/>
    </source>
</evidence>
<comment type="subcellular location">
    <subcellularLocation>
        <location evidence="1">Cytoplasm</location>
    </subcellularLocation>
</comment>
<feature type="coiled-coil region" evidence="4">
    <location>
        <begin position="556"/>
        <end position="640"/>
    </location>
</feature>
<feature type="coiled-coil region" evidence="4">
    <location>
        <begin position="165"/>
        <end position="410"/>
    </location>
</feature>
<dbReference type="AlphaFoldDB" id="A0A9P6RSV9"/>
<dbReference type="InterPro" id="IPR043936">
    <property type="entry name" value="HOOK_N"/>
</dbReference>
<name>A0A9P6RSV9_9FUNG</name>
<dbReference type="GO" id="GO:0005737">
    <property type="term" value="C:cytoplasm"/>
    <property type="evidence" value="ECO:0007669"/>
    <property type="project" value="UniProtKB-SubCell"/>
</dbReference>
<dbReference type="InterPro" id="IPR008636">
    <property type="entry name" value="Hook_C"/>
</dbReference>
<dbReference type="PANTHER" id="PTHR18947:SF28">
    <property type="entry name" value="GIRDIN, ISOFORM A"/>
    <property type="match status" value="1"/>
</dbReference>
<evidence type="ECO:0000259" key="6">
    <source>
        <dbReference type="Pfam" id="PF19047"/>
    </source>
</evidence>
<dbReference type="GO" id="GO:0008017">
    <property type="term" value="F:microtubule binding"/>
    <property type="evidence" value="ECO:0007669"/>
    <property type="project" value="InterPro"/>
</dbReference>
<organism evidence="7 8">
    <name type="scientific">Dissophora globulifera</name>
    <dbReference type="NCBI Taxonomy" id="979702"/>
    <lineage>
        <taxon>Eukaryota</taxon>
        <taxon>Fungi</taxon>
        <taxon>Fungi incertae sedis</taxon>
        <taxon>Mucoromycota</taxon>
        <taxon>Mortierellomycotina</taxon>
        <taxon>Mortierellomycetes</taxon>
        <taxon>Mortierellales</taxon>
        <taxon>Mortierellaceae</taxon>
        <taxon>Dissophora</taxon>
    </lineage>
</organism>
<evidence type="ECO:0008006" key="9">
    <source>
        <dbReference type="Google" id="ProtNLM"/>
    </source>
</evidence>
<dbReference type="Pfam" id="PF19047">
    <property type="entry name" value="HOOK_N"/>
    <property type="match status" value="1"/>
</dbReference>
<dbReference type="GO" id="GO:0030705">
    <property type="term" value="P:cytoskeleton-dependent intracellular transport"/>
    <property type="evidence" value="ECO:0007669"/>
    <property type="project" value="InterPro"/>
</dbReference>
<dbReference type="InterPro" id="IPR036872">
    <property type="entry name" value="CH_dom_sf"/>
</dbReference>
<dbReference type="EMBL" id="JAAAIP010000093">
    <property type="protein sequence ID" value="KAG0326064.1"/>
    <property type="molecule type" value="Genomic_DNA"/>
</dbReference>
<gene>
    <name evidence="7" type="ORF">BGZ99_010203</name>
</gene>
<feature type="coiled-coil region" evidence="4">
    <location>
        <begin position="724"/>
        <end position="765"/>
    </location>
</feature>
<sequence>MDWPNLANAFEQWVNTFDGISRPVRHISDLSDGIILFEVAADIDPKWFKLIRSADMGDNWVHKYNNLKKLHKLVTRYLEEKLSQSVANLDPPNLNAIAKDGDVIETLKLCELVIAVAVQCDRNQYYIQKIQTLPQTVQRTLMLSLESIIEALNSDSARDSDVEEIQIDQQELAQAQQVREELERDNQNLMAELQNMNSKYDEMLTEREELRQRIRDLERASAQATQSGKSDFLMRAEIDHLRQDLQKSEERRQEQQLVIEKQLRAIADHARAEAELGAKAEEAVRLKDKLDEYKHAIDKLQKTENVIEKYKKKLEEGADLRRQMKVVEEQNQELLERNREIEEEYRKVLAFKSLMESYKEQIMTLETKNSALAKDKNQVEYQARQQEQQLQQLEADRLRDNEQMQMLEEKVRELEFSGAGQGMPLSSDMNNGVEDMETDELENNSLMVQRTSQITELKLENSRLKRDLQTMREEKQDDGGSRVMVLEHLLEDANRLKSRYEQDYLEEHQAKIVLQGELDRVRAGKGGSVGFNVSSGEDGDVTFALRTSLNACEKELSETKRRLAEVGGDLEQTKKELVVVQSDLHMVGGDKLAALGEWKLNNSKELTNLQETHQQLQAKARTLEEENKRYLLQLNQVRAEKDGLSTIELEQRDKMLQEERSRSGEAKEVHSKEQLELKNQHLEEQLQQAQTKIDEYSFKLQRAREFIMQQDARIKENSKESHNADGYNEAVTSLKSELMTKEEELESLKLQMREMQIQVRREQQLMTSAWHDQLNKGVRETILSQHQRVAPTSWLGVQRRVFNSQLGFRH</sequence>
<feature type="coiled-coil region" evidence="4">
    <location>
        <begin position="454"/>
        <end position="503"/>
    </location>
</feature>
<dbReference type="CDD" id="cd22211">
    <property type="entry name" value="HkD_SF"/>
    <property type="match status" value="1"/>
</dbReference>
<evidence type="ECO:0000259" key="5">
    <source>
        <dbReference type="Pfam" id="PF05622"/>
    </source>
</evidence>
<feature type="domain" description="HOOK N-terminal" evidence="6">
    <location>
        <begin position="9"/>
        <end position="145"/>
    </location>
</feature>
<dbReference type="Pfam" id="PF05622">
    <property type="entry name" value="HOOK"/>
    <property type="match status" value="1"/>
</dbReference>
<reference evidence="7" key="1">
    <citation type="journal article" date="2020" name="Fungal Divers.">
        <title>Resolving the Mortierellaceae phylogeny through synthesis of multi-gene phylogenetics and phylogenomics.</title>
        <authorList>
            <person name="Vandepol N."/>
            <person name="Liber J."/>
            <person name="Desiro A."/>
            <person name="Na H."/>
            <person name="Kennedy M."/>
            <person name="Barry K."/>
            <person name="Grigoriev I.V."/>
            <person name="Miller A.N."/>
            <person name="O'Donnell K."/>
            <person name="Stajich J.E."/>
            <person name="Bonito G."/>
        </authorList>
    </citation>
    <scope>NUCLEOTIDE SEQUENCE</scope>
    <source>
        <strain evidence="7">REB-010B</strain>
    </source>
</reference>
<dbReference type="GO" id="GO:0031122">
    <property type="term" value="P:cytoplasmic microtubule organization"/>
    <property type="evidence" value="ECO:0007669"/>
    <property type="project" value="InterPro"/>
</dbReference>